<reference evidence="4" key="2">
    <citation type="submission" date="2020-09" db="EMBL/GenBank/DDBJ databases">
        <authorList>
            <person name="Sun Q."/>
            <person name="Ohkuma M."/>
        </authorList>
    </citation>
    <scope>NUCLEOTIDE SEQUENCE</scope>
    <source>
        <strain evidence="4">JCM 3090</strain>
    </source>
</reference>
<dbReference type="Pfam" id="PF08448">
    <property type="entry name" value="PAS_4"/>
    <property type="match status" value="1"/>
</dbReference>
<dbReference type="SUPFAM" id="SSF55874">
    <property type="entry name" value="ATPase domain of HSP90 chaperone/DNA topoisomerase II/histidine kinase"/>
    <property type="match status" value="1"/>
</dbReference>
<dbReference type="Gene3D" id="3.30.565.10">
    <property type="entry name" value="Histidine kinase-like ATPase, C-terminal domain"/>
    <property type="match status" value="1"/>
</dbReference>
<sequence>MEDQLSADDVLAAASAFDQVPTLILAFEGPELVVRAWNRGTRDAVGHLFRLGDAARPAVETIAGAQYLAEVARVYATGDPVVAEDWRTQFTDADGDVVERFFSFRLTPWYHDDGRIRGVMSVGVDVTDRVREQQDFRNQAALWERRFTRTREVVTALQRVMLPAEVPVLPGLDLAACYQLADVGGGAGGDWFDALPLADGGVALVTGDVVGHGVRASAVMGQLRAVLRERLLSGSDIPEALAAADRYARTVGGAGAATVCAAVLYPGTGELRYCTAGHPPPLVLAVGEHPRFLAPTGGQPLATGAGYPVGTAQLAVGDLLLLFTDGLVERPGRAVAASNVQLGAVVADAVRRPPLSEADTRLPDRVCRLTLEMMTWTGYADDITLLAVQRTTAPAPLSLHLPAEPAAARTVAAELDAWLGGVGAGDHDRLALRHAVGELCANVIEHAYPPASRGELRVTAALNAAGEALVTVADRGQWRSPAVPAPGRGHGLALAADFVEELTADHDGVGTTVTLRRRLRRPAPLRADGTASSAQLGHPATQPAELVLIDGPTPCLRVRGTLDLVAAGRLDTQLTLAVRGGTRSVTVDLTAVDHLSSAAVQVLHRLSAECRRHRRGLALVAPPGTPAHHVLVLVGLPPTP</sequence>
<dbReference type="Pfam" id="PF13581">
    <property type="entry name" value="HATPase_c_2"/>
    <property type="match status" value="1"/>
</dbReference>
<dbReference type="InterPro" id="IPR000700">
    <property type="entry name" value="PAS-assoc_C"/>
</dbReference>
<dbReference type="CDD" id="cd16936">
    <property type="entry name" value="HATPase_RsbW-like"/>
    <property type="match status" value="1"/>
</dbReference>
<dbReference type="PANTHER" id="PTHR43156:SF2">
    <property type="entry name" value="STAGE II SPORULATION PROTEIN E"/>
    <property type="match status" value="1"/>
</dbReference>
<feature type="domain" description="STAS" evidence="3">
    <location>
        <begin position="556"/>
        <end position="640"/>
    </location>
</feature>
<dbReference type="Pfam" id="PF01740">
    <property type="entry name" value="STAS"/>
    <property type="match status" value="1"/>
</dbReference>
<dbReference type="SUPFAM" id="SSF52091">
    <property type="entry name" value="SpoIIaa-like"/>
    <property type="match status" value="1"/>
</dbReference>
<dbReference type="Gene3D" id="3.30.750.24">
    <property type="entry name" value="STAS domain"/>
    <property type="match status" value="1"/>
</dbReference>
<dbReference type="EMBL" id="BMQB01000003">
    <property type="protein sequence ID" value="GGJ87214.1"/>
    <property type="molecule type" value="Genomic_DNA"/>
</dbReference>
<dbReference type="PANTHER" id="PTHR43156">
    <property type="entry name" value="STAGE II SPORULATION PROTEIN E-RELATED"/>
    <property type="match status" value="1"/>
</dbReference>
<dbReference type="SMART" id="SM00331">
    <property type="entry name" value="PP2C_SIG"/>
    <property type="match status" value="1"/>
</dbReference>
<dbReference type="Gene3D" id="3.60.40.10">
    <property type="entry name" value="PPM-type phosphatase domain"/>
    <property type="match status" value="1"/>
</dbReference>
<dbReference type="AlphaFoldDB" id="A0A8J3B1X2"/>
<evidence type="ECO:0000313" key="4">
    <source>
        <dbReference type="EMBL" id="GGJ87214.1"/>
    </source>
</evidence>
<organism evidence="4 5">
    <name type="scientific">Pilimelia anulata</name>
    <dbReference type="NCBI Taxonomy" id="53371"/>
    <lineage>
        <taxon>Bacteria</taxon>
        <taxon>Bacillati</taxon>
        <taxon>Actinomycetota</taxon>
        <taxon>Actinomycetes</taxon>
        <taxon>Micromonosporales</taxon>
        <taxon>Micromonosporaceae</taxon>
        <taxon>Pilimelia</taxon>
    </lineage>
</organism>
<dbReference type="GO" id="GO:0016791">
    <property type="term" value="F:phosphatase activity"/>
    <property type="evidence" value="ECO:0007669"/>
    <property type="project" value="TreeGrafter"/>
</dbReference>
<proteinExistence type="predicted"/>
<evidence type="ECO:0000256" key="1">
    <source>
        <dbReference type="ARBA" id="ARBA00022801"/>
    </source>
</evidence>
<dbReference type="InterPro" id="IPR002645">
    <property type="entry name" value="STAS_dom"/>
</dbReference>
<dbReference type="CDD" id="cd07043">
    <property type="entry name" value="STAS_anti-anti-sigma_factors"/>
    <property type="match status" value="1"/>
</dbReference>
<dbReference type="Proteomes" id="UP000649739">
    <property type="component" value="Unassembled WGS sequence"/>
</dbReference>
<dbReference type="InterPro" id="IPR052016">
    <property type="entry name" value="Bact_Sigma-Reg"/>
</dbReference>
<dbReference type="SUPFAM" id="SSF81606">
    <property type="entry name" value="PP2C-like"/>
    <property type="match status" value="1"/>
</dbReference>
<comment type="caution">
    <text evidence="4">The sequence shown here is derived from an EMBL/GenBank/DDBJ whole genome shotgun (WGS) entry which is preliminary data.</text>
</comment>
<dbReference type="PROSITE" id="PS50801">
    <property type="entry name" value="STAS"/>
    <property type="match status" value="1"/>
</dbReference>
<name>A0A8J3B1X2_9ACTN</name>
<evidence type="ECO:0000259" key="2">
    <source>
        <dbReference type="PROSITE" id="PS50113"/>
    </source>
</evidence>
<dbReference type="InterPro" id="IPR036457">
    <property type="entry name" value="PPM-type-like_dom_sf"/>
</dbReference>
<keyword evidence="1" id="KW-0378">Hydrolase</keyword>
<protein>
    <submittedName>
        <fullName evidence="4">Uncharacterized protein</fullName>
    </submittedName>
</protein>
<gene>
    <name evidence="4" type="ORF">GCM10010123_15990</name>
</gene>
<dbReference type="InterPro" id="IPR036513">
    <property type="entry name" value="STAS_dom_sf"/>
</dbReference>
<reference evidence="4" key="1">
    <citation type="journal article" date="2014" name="Int. J. Syst. Evol. Microbiol.">
        <title>Complete genome sequence of Corynebacterium casei LMG S-19264T (=DSM 44701T), isolated from a smear-ripened cheese.</title>
        <authorList>
            <consortium name="US DOE Joint Genome Institute (JGI-PGF)"/>
            <person name="Walter F."/>
            <person name="Albersmeier A."/>
            <person name="Kalinowski J."/>
            <person name="Ruckert C."/>
        </authorList>
    </citation>
    <scope>NUCLEOTIDE SEQUENCE</scope>
    <source>
        <strain evidence="4">JCM 3090</strain>
    </source>
</reference>
<dbReference type="Gene3D" id="3.30.450.20">
    <property type="entry name" value="PAS domain"/>
    <property type="match status" value="1"/>
</dbReference>
<dbReference type="InterPro" id="IPR001932">
    <property type="entry name" value="PPM-type_phosphatase-like_dom"/>
</dbReference>
<dbReference type="PROSITE" id="PS50113">
    <property type="entry name" value="PAC"/>
    <property type="match status" value="1"/>
</dbReference>
<evidence type="ECO:0000259" key="3">
    <source>
        <dbReference type="PROSITE" id="PS50801"/>
    </source>
</evidence>
<dbReference type="Pfam" id="PF07228">
    <property type="entry name" value="SpoIIE"/>
    <property type="match status" value="1"/>
</dbReference>
<dbReference type="InterPro" id="IPR003594">
    <property type="entry name" value="HATPase_dom"/>
</dbReference>
<accession>A0A8J3B1X2</accession>
<dbReference type="InterPro" id="IPR013656">
    <property type="entry name" value="PAS_4"/>
</dbReference>
<evidence type="ECO:0000313" key="5">
    <source>
        <dbReference type="Proteomes" id="UP000649739"/>
    </source>
</evidence>
<dbReference type="RefSeq" id="WP_189169442.1">
    <property type="nucleotide sequence ID" value="NZ_BMQB01000003.1"/>
</dbReference>
<keyword evidence="5" id="KW-1185">Reference proteome</keyword>
<dbReference type="InterPro" id="IPR036890">
    <property type="entry name" value="HATPase_C_sf"/>
</dbReference>
<feature type="domain" description="PAC" evidence="2">
    <location>
        <begin position="84"/>
        <end position="138"/>
    </location>
</feature>